<evidence type="ECO:0000313" key="2">
    <source>
        <dbReference type="Proteomes" id="UP001358586"/>
    </source>
</evidence>
<dbReference type="Proteomes" id="UP001358586">
    <property type="component" value="Chromosome 7"/>
</dbReference>
<gene>
    <name evidence="1" type="ORF">PVK06_024319</name>
</gene>
<name>A0ABR0PDJ3_GOSAR</name>
<protein>
    <submittedName>
        <fullName evidence="1">Uncharacterized protein</fullName>
    </submittedName>
</protein>
<comment type="caution">
    <text evidence="1">The sequence shown here is derived from an EMBL/GenBank/DDBJ whole genome shotgun (WGS) entry which is preliminary data.</text>
</comment>
<keyword evidence="2" id="KW-1185">Reference proteome</keyword>
<organism evidence="1 2">
    <name type="scientific">Gossypium arboreum</name>
    <name type="common">Tree cotton</name>
    <name type="synonym">Gossypium nanking</name>
    <dbReference type="NCBI Taxonomy" id="29729"/>
    <lineage>
        <taxon>Eukaryota</taxon>
        <taxon>Viridiplantae</taxon>
        <taxon>Streptophyta</taxon>
        <taxon>Embryophyta</taxon>
        <taxon>Tracheophyta</taxon>
        <taxon>Spermatophyta</taxon>
        <taxon>Magnoliopsida</taxon>
        <taxon>eudicotyledons</taxon>
        <taxon>Gunneridae</taxon>
        <taxon>Pentapetalae</taxon>
        <taxon>rosids</taxon>
        <taxon>malvids</taxon>
        <taxon>Malvales</taxon>
        <taxon>Malvaceae</taxon>
        <taxon>Malvoideae</taxon>
        <taxon>Gossypium</taxon>
    </lineage>
</organism>
<dbReference type="EMBL" id="JARKNE010000007">
    <property type="protein sequence ID" value="KAK5819333.1"/>
    <property type="molecule type" value="Genomic_DNA"/>
</dbReference>
<sequence length="137" mass="15768">MCPELSLHLTVVQIRTKMCELSNLVQPTCTSRDDCLIFEEYLMEGTNHVWEFLREYEVCSGQMVNYDKSLIYFIPSVDDVVCKGMVMALGVRMSSNLEKYLGMPIVVGWNKRLAFCHIKEQMKGELMVCVPVAYPKE</sequence>
<evidence type="ECO:0000313" key="1">
    <source>
        <dbReference type="EMBL" id="KAK5819333.1"/>
    </source>
</evidence>
<accession>A0ABR0PDJ3</accession>
<reference evidence="1 2" key="1">
    <citation type="submission" date="2023-03" db="EMBL/GenBank/DDBJ databases">
        <title>WGS of Gossypium arboreum.</title>
        <authorList>
            <person name="Yu D."/>
        </authorList>
    </citation>
    <scope>NUCLEOTIDE SEQUENCE [LARGE SCALE GENOMIC DNA]</scope>
    <source>
        <tissue evidence="1">Leaf</tissue>
    </source>
</reference>
<proteinExistence type="predicted"/>